<dbReference type="PROSITE" id="PS50928">
    <property type="entry name" value="ABC_TM1"/>
    <property type="match status" value="1"/>
</dbReference>
<keyword evidence="3 6" id="KW-0812">Transmembrane</keyword>
<dbReference type="InterPro" id="IPR000515">
    <property type="entry name" value="MetI-like"/>
</dbReference>
<feature type="transmembrane region" description="Helical" evidence="6">
    <location>
        <begin position="94"/>
        <end position="115"/>
    </location>
</feature>
<dbReference type="CDD" id="cd06261">
    <property type="entry name" value="TM_PBP2"/>
    <property type="match status" value="1"/>
</dbReference>
<feature type="transmembrane region" description="Helical" evidence="6">
    <location>
        <begin position="136"/>
        <end position="157"/>
    </location>
</feature>
<feature type="transmembrane region" description="Helical" evidence="6">
    <location>
        <begin position="177"/>
        <end position="203"/>
    </location>
</feature>
<sequence length="318" mass="36309">MKILEQGVIPGALSNKEKTSLWSTMLKYRHMYLLVLPGLVFFIIFKIIPMWGLLVAFQDYTPILGMLHSKWVGFKHFIEFFQYDSFYNLLRNTLVINLFSLVFLFPLPILLSIMLNEVRHEVFKRINQSIVYIPHFLSWVIITSLTFFMLSTDVGLINKAIRGMGHEPFPFLNEPHYFWGLLTIQNIWKDMGWGTIIFLAAIAGVDPSRYEAAVIDGASRMRQIWHITLPAIRPTILILLILRLGHIADVSFEQVLLMLNPLVLSVGDVFDTYAYKQGILSGQTSVGVAVGMFKDVVGLVLVLISNYVVKKLGHEGIY</sequence>
<dbReference type="PANTHER" id="PTHR43496">
    <property type="entry name" value="PROTEIN LPLB"/>
    <property type="match status" value="1"/>
</dbReference>
<evidence type="ECO:0000313" key="9">
    <source>
        <dbReference type="Proteomes" id="UP001527882"/>
    </source>
</evidence>
<keyword evidence="9" id="KW-1185">Reference proteome</keyword>
<feature type="transmembrane region" description="Helical" evidence="6">
    <location>
        <begin position="31"/>
        <end position="57"/>
    </location>
</feature>
<comment type="caution">
    <text evidence="8">The sequence shown here is derived from an EMBL/GenBank/DDBJ whole genome shotgun (WGS) entry which is preliminary data.</text>
</comment>
<feature type="domain" description="ABC transmembrane type-1" evidence="7">
    <location>
        <begin position="90"/>
        <end position="305"/>
    </location>
</feature>
<gene>
    <name evidence="8" type="ORF">O9H85_32965</name>
</gene>
<proteinExistence type="inferred from homology"/>
<feature type="transmembrane region" description="Helical" evidence="6">
    <location>
        <begin position="224"/>
        <end position="242"/>
    </location>
</feature>
<evidence type="ECO:0000259" key="7">
    <source>
        <dbReference type="PROSITE" id="PS50928"/>
    </source>
</evidence>
<keyword evidence="4 6" id="KW-1133">Transmembrane helix</keyword>
<name>A0ABT4QJQ2_9BACL</name>
<comment type="similarity">
    <text evidence="6">Belongs to the binding-protein-dependent transport system permease family.</text>
</comment>
<dbReference type="InterPro" id="IPR035906">
    <property type="entry name" value="MetI-like_sf"/>
</dbReference>
<dbReference type="SUPFAM" id="SSF161098">
    <property type="entry name" value="MetI-like"/>
    <property type="match status" value="1"/>
</dbReference>
<evidence type="ECO:0000256" key="2">
    <source>
        <dbReference type="ARBA" id="ARBA00022448"/>
    </source>
</evidence>
<dbReference type="RefSeq" id="WP_269885612.1">
    <property type="nucleotide sequence ID" value="NZ_JAQAGZ010000031.1"/>
</dbReference>
<evidence type="ECO:0000256" key="1">
    <source>
        <dbReference type="ARBA" id="ARBA00004141"/>
    </source>
</evidence>
<dbReference type="Gene3D" id="1.10.3720.10">
    <property type="entry name" value="MetI-like"/>
    <property type="match status" value="1"/>
</dbReference>
<keyword evidence="2 6" id="KW-0813">Transport</keyword>
<feature type="transmembrane region" description="Helical" evidence="6">
    <location>
        <begin position="286"/>
        <end position="309"/>
    </location>
</feature>
<dbReference type="Pfam" id="PF00528">
    <property type="entry name" value="BPD_transp_1"/>
    <property type="match status" value="1"/>
</dbReference>
<dbReference type="EMBL" id="JAQAGZ010000031">
    <property type="protein sequence ID" value="MCZ8517079.1"/>
    <property type="molecule type" value="Genomic_DNA"/>
</dbReference>
<keyword evidence="5 6" id="KW-0472">Membrane</keyword>
<reference evidence="8 9" key="1">
    <citation type="submission" date="2022-12" db="EMBL/GenBank/DDBJ databases">
        <title>Draft genome sequence of Paenibacillus sp. dW9.</title>
        <authorList>
            <person name="Choi E.-W."/>
            <person name="Kim D.-U."/>
        </authorList>
    </citation>
    <scope>NUCLEOTIDE SEQUENCE [LARGE SCALE GENOMIC DNA]</scope>
    <source>
        <strain evidence="9">dW9</strain>
    </source>
</reference>
<evidence type="ECO:0000256" key="3">
    <source>
        <dbReference type="ARBA" id="ARBA00022692"/>
    </source>
</evidence>
<accession>A0ABT4QJQ2</accession>
<evidence type="ECO:0000256" key="4">
    <source>
        <dbReference type="ARBA" id="ARBA00022989"/>
    </source>
</evidence>
<protein>
    <submittedName>
        <fullName evidence="8">ABC transporter permease subunit</fullName>
    </submittedName>
</protein>
<organism evidence="8 9">
    <name type="scientific">Paenibacillus gyeongsangnamensis</name>
    <dbReference type="NCBI Taxonomy" id="3388067"/>
    <lineage>
        <taxon>Bacteria</taxon>
        <taxon>Bacillati</taxon>
        <taxon>Bacillota</taxon>
        <taxon>Bacilli</taxon>
        <taxon>Bacillales</taxon>
        <taxon>Paenibacillaceae</taxon>
        <taxon>Paenibacillus</taxon>
    </lineage>
</organism>
<evidence type="ECO:0000313" key="8">
    <source>
        <dbReference type="EMBL" id="MCZ8517079.1"/>
    </source>
</evidence>
<comment type="subcellular location">
    <subcellularLocation>
        <location evidence="6">Cell membrane</location>
        <topology evidence="6">Multi-pass membrane protein</topology>
    </subcellularLocation>
    <subcellularLocation>
        <location evidence="1">Membrane</location>
        <topology evidence="1">Multi-pass membrane protein</topology>
    </subcellularLocation>
</comment>
<dbReference type="PANTHER" id="PTHR43496:SF1">
    <property type="entry name" value="POLYGALACTURONAN_RHAMNOGALACTURONAN TRANSPORT SYSTEM PERMEASE PROTEIN YTEP"/>
    <property type="match status" value="1"/>
</dbReference>
<evidence type="ECO:0000256" key="5">
    <source>
        <dbReference type="ARBA" id="ARBA00023136"/>
    </source>
</evidence>
<evidence type="ECO:0000256" key="6">
    <source>
        <dbReference type="RuleBase" id="RU363032"/>
    </source>
</evidence>
<dbReference type="Proteomes" id="UP001527882">
    <property type="component" value="Unassembled WGS sequence"/>
</dbReference>